<gene>
    <name evidence="2" type="ORF">KRX52_04180</name>
</gene>
<name>A0ABS6MTB9_9GAMM</name>
<dbReference type="RefSeq" id="WP_217679908.1">
    <property type="nucleotide sequence ID" value="NZ_JAHRGL010000011.1"/>
</dbReference>
<proteinExistence type="predicted"/>
<comment type="caution">
    <text evidence="2">The sequence shown here is derived from an EMBL/GenBank/DDBJ whole genome shotgun (WGS) entry which is preliminary data.</text>
</comment>
<dbReference type="EMBL" id="JAHRGL010000011">
    <property type="protein sequence ID" value="MBV2131995.1"/>
    <property type="molecule type" value="Genomic_DNA"/>
</dbReference>
<dbReference type="Proteomes" id="UP000813068">
    <property type="component" value="Unassembled WGS sequence"/>
</dbReference>
<evidence type="ECO:0000313" key="3">
    <source>
        <dbReference type="Proteomes" id="UP000813068"/>
    </source>
</evidence>
<feature type="domain" description="C2H2-type" evidence="1">
    <location>
        <begin position="10"/>
        <end position="31"/>
    </location>
</feature>
<keyword evidence="3" id="KW-1185">Reference proteome</keyword>
<protein>
    <recommendedName>
        <fullName evidence="1">C2H2-type domain-containing protein</fullName>
    </recommendedName>
</protein>
<evidence type="ECO:0000313" key="2">
    <source>
        <dbReference type="EMBL" id="MBV2131995.1"/>
    </source>
</evidence>
<dbReference type="InterPro" id="IPR013087">
    <property type="entry name" value="Znf_C2H2_type"/>
</dbReference>
<organism evidence="2 3">
    <name type="scientific">Geopseudomonas aromaticivorans</name>
    <dbReference type="NCBI Taxonomy" id="2849492"/>
    <lineage>
        <taxon>Bacteria</taxon>
        <taxon>Pseudomonadati</taxon>
        <taxon>Pseudomonadota</taxon>
        <taxon>Gammaproteobacteria</taxon>
        <taxon>Pseudomonadales</taxon>
        <taxon>Pseudomonadaceae</taxon>
        <taxon>Geopseudomonas</taxon>
    </lineage>
</organism>
<evidence type="ECO:0000259" key="1">
    <source>
        <dbReference type="PROSITE" id="PS00028"/>
    </source>
</evidence>
<accession>A0ABS6MTB9</accession>
<sequence>MNYYPKGGRCAACARALADCSKLPFHQMPVHRTDGTDAVVICTEFRRQPEDQRSK</sequence>
<dbReference type="PROSITE" id="PS00028">
    <property type="entry name" value="ZINC_FINGER_C2H2_1"/>
    <property type="match status" value="1"/>
</dbReference>
<reference evidence="2 3" key="1">
    <citation type="submission" date="2021-06" db="EMBL/GenBank/DDBJ databases">
        <title>Differences between aerobic and microaerobic xylene degrading microbial communities.</title>
        <authorList>
            <person name="Banerjee S."/>
            <person name="Tancsics A."/>
        </authorList>
    </citation>
    <scope>NUCLEOTIDE SEQUENCE [LARGE SCALE GENOMIC DNA]</scope>
    <source>
        <strain evidence="2 3">MAP12</strain>
    </source>
</reference>